<accession>H0EBG3</accession>
<feature type="region of interest" description="Disordered" evidence="1">
    <location>
        <begin position="142"/>
        <end position="175"/>
    </location>
</feature>
<evidence type="ECO:0008006" key="4">
    <source>
        <dbReference type="Google" id="ProtNLM"/>
    </source>
</evidence>
<proteinExistence type="predicted"/>
<dbReference type="RefSeq" id="WP_007578934.1">
    <property type="nucleotide sequence ID" value="NZ_AGUD01000307.1"/>
</dbReference>
<evidence type="ECO:0000313" key="2">
    <source>
        <dbReference type="EMBL" id="EHN08975.1"/>
    </source>
</evidence>
<dbReference type="EMBL" id="AGUD01000307">
    <property type="protein sequence ID" value="EHN08975.1"/>
    <property type="molecule type" value="Genomic_DNA"/>
</dbReference>
<protein>
    <recommendedName>
        <fullName evidence="4">FlgD Ig-like domain-containing protein</fullName>
    </recommendedName>
</protein>
<dbReference type="Gene3D" id="2.60.40.4070">
    <property type="match status" value="2"/>
</dbReference>
<dbReference type="AlphaFoldDB" id="H0EBG3"/>
<gene>
    <name evidence="2" type="ORF">PAI11_41920</name>
</gene>
<name>H0EBG3_9ACTN</name>
<comment type="caution">
    <text evidence="2">The sequence shown here is derived from an EMBL/GenBank/DDBJ whole genome shotgun (WGS) entry which is preliminary data.</text>
</comment>
<evidence type="ECO:0000313" key="3">
    <source>
        <dbReference type="Proteomes" id="UP000005143"/>
    </source>
</evidence>
<organism evidence="2 3">
    <name type="scientific">Patulibacter medicamentivorans</name>
    <dbReference type="NCBI Taxonomy" id="1097667"/>
    <lineage>
        <taxon>Bacteria</taxon>
        <taxon>Bacillati</taxon>
        <taxon>Actinomycetota</taxon>
        <taxon>Thermoleophilia</taxon>
        <taxon>Solirubrobacterales</taxon>
        <taxon>Patulibacteraceae</taxon>
        <taxon>Patulibacter</taxon>
    </lineage>
</organism>
<reference evidence="2 3" key="1">
    <citation type="journal article" date="2013" name="Biodegradation">
        <title>Quantitative proteomic analysis of ibuprofen-degrading Patulibacter sp. strain I11.</title>
        <authorList>
            <person name="Almeida B."/>
            <person name="Kjeldal H."/>
            <person name="Lolas I."/>
            <person name="Knudsen A.D."/>
            <person name="Carvalho G."/>
            <person name="Nielsen K.L."/>
            <person name="Barreto Crespo M.T."/>
            <person name="Stensballe A."/>
            <person name="Nielsen J.L."/>
        </authorList>
    </citation>
    <scope>NUCLEOTIDE SEQUENCE [LARGE SCALE GENOMIC DNA]</scope>
    <source>
        <strain evidence="2 3">I11</strain>
    </source>
</reference>
<feature type="region of interest" description="Disordered" evidence="1">
    <location>
        <begin position="263"/>
        <end position="287"/>
    </location>
</feature>
<sequence length="647" mass="70367">MSSPTRAARILFVLLGIGTVAAFFVAQRLKNEPSVIQGVRFLSPDVKRRAPQITSFSPNQVPDGRLDTIDIRFKVDRTTPVTVEIVDSETRTVRMIVRNRLARRYRVLHLSWDGRTDDGQVARDGRYKLKITLPDEGRSVVNPTSFTLDTTPPRPKVRRIGPQTARGPEILPSTDGRPAEAELILRGWHPTARVVRIAPGPMAVIRPLDVTVTRHAAGGTLIGGQPRAIEGRVRWDGTLESGRPAPAGSYAIQVCVRDQAGNDGCGPTASGRDGLPQPEPNGRLRGRGGITIRDIAVQPSTAPTSGDHRLTFFVDARGRRYHWILRRVGDGRRVVARGSGREPLLRPRTGSARAAAYRLAVSVDAADGLRRIEVPAIATDARPQKVLVVLPAISWQGGNPVDDDGDGLPNTLEQGATSRVRAARVMFRMPRGFDQTQQPVLEWLARHGMRFDLTTDLALAAAEAEAKGTAIDPARPRLAGHSGVLLVGEHRWTTGGRDGLAGRLQRFVRDGGTVAVLDPASLHRTVDLRDGVLRDPGRFTDDDAFGFRSSGAIRLSGPLQIDRDALGLFRGTDGRFDRYPVGWPAQLPAGAGRESSAVDDRDRLVIAGARIGKGLVIRTGLPTFPERLGTDADTSELMSSTWRRLSR</sequence>
<evidence type="ECO:0000256" key="1">
    <source>
        <dbReference type="SAM" id="MobiDB-lite"/>
    </source>
</evidence>
<dbReference type="OrthoDB" id="5243810at2"/>
<keyword evidence="3" id="KW-1185">Reference proteome</keyword>
<dbReference type="Proteomes" id="UP000005143">
    <property type="component" value="Unassembled WGS sequence"/>
</dbReference>
<dbReference type="PATRIC" id="fig|1097667.3.peg.4157"/>